<organism evidence="2">
    <name type="scientific">marine sediment metagenome</name>
    <dbReference type="NCBI Taxonomy" id="412755"/>
    <lineage>
        <taxon>unclassified sequences</taxon>
        <taxon>metagenomes</taxon>
        <taxon>ecological metagenomes</taxon>
    </lineage>
</organism>
<keyword evidence="1" id="KW-0812">Transmembrane</keyword>
<accession>A0A0F9UF48</accession>
<dbReference type="AlphaFoldDB" id="A0A0F9UF48"/>
<reference evidence="2" key="1">
    <citation type="journal article" date="2015" name="Nature">
        <title>Complex archaea that bridge the gap between prokaryotes and eukaryotes.</title>
        <authorList>
            <person name="Spang A."/>
            <person name="Saw J.H."/>
            <person name="Jorgensen S.L."/>
            <person name="Zaremba-Niedzwiedzka K."/>
            <person name="Martijn J."/>
            <person name="Lind A.E."/>
            <person name="van Eijk R."/>
            <person name="Schleper C."/>
            <person name="Guy L."/>
            <person name="Ettema T.J."/>
        </authorList>
    </citation>
    <scope>NUCLEOTIDE SEQUENCE</scope>
</reference>
<name>A0A0F9UF48_9ZZZZ</name>
<proteinExistence type="predicted"/>
<dbReference type="EMBL" id="LAZR01000100">
    <property type="protein sequence ID" value="KKN91815.1"/>
    <property type="molecule type" value="Genomic_DNA"/>
</dbReference>
<evidence type="ECO:0000313" key="2">
    <source>
        <dbReference type="EMBL" id="KKN91815.1"/>
    </source>
</evidence>
<feature type="transmembrane region" description="Helical" evidence="1">
    <location>
        <begin position="12"/>
        <end position="30"/>
    </location>
</feature>
<protein>
    <submittedName>
        <fullName evidence="2">Uncharacterized protein</fullName>
    </submittedName>
</protein>
<gene>
    <name evidence="2" type="ORF">LCGC14_0214890</name>
</gene>
<evidence type="ECO:0000256" key="1">
    <source>
        <dbReference type="SAM" id="Phobius"/>
    </source>
</evidence>
<keyword evidence="1" id="KW-1133">Transmembrane helix</keyword>
<comment type="caution">
    <text evidence="2">The sequence shown here is derived from an EMBL/GenBank/DDBJ whole genome shotgun (WGS) entry which is preliminary data.</text>
</comment>
<keyword evidence="1" id="KW-0472">Membrane</keyword>
<sequence length="369" mass="40156">MKRTIRNNLEHFLIIFIIFLMVAGWIFSGWPKIWQNPPIPPEVKKTQAQSAITLTPDADLATGTWGLTPLFSKVNEDIDSPDGITISTTSRKDTVKFGLTDSSADVGTVTAINIRVRISATPDTYHNLDTFVKSSDGAITFASFSFDSLSPTMTSLTSGDIAVSMTKAQMDDAIFEIKSADKGKADPGDWVIDATNLDITYTPTAIFPATWREIEDTPTSGVNKNENIRLRIEVANTGSEAIDYDYLLEYASKVGAACGDDESFSVVPLSPTIEHFVMSTSTYVADGQDVTAQLQNLEEYTFVTGQIVADPSNSSGNITLSFENYTEIEFVFQATVNATDGGSYCFRVTNAGVVLDEYSVFPELQIAGP</sequence>